<comment type="function">
    <text evidence="9">Catalyzes the conversion of GDP-D-mannose to GDP-4-dehydro-6-deoxy-D-mannose.</text>
</comment>
<dbReference type="CDD" id="cd05260">
    <property type="entry name" value="GDP_MD_SDR_e"/>
    <property type="match status" value="1"/>
</dbReference>
<dbReference type="SUPFAM" id="SSF47370">
    <property type="entry name" value="Bromodomain"/>
    <property type="match status" value="1"/>
</dbReference>
<comment type="catalytic activity">
    <reaction evidence="1">
        <text>GDP-alpha-D-mannose = GDP-4-dehydro-alpha-D-rhamnose + H2O</text>
        <dbReference type="Rhea" id="RHEA:23820"/>
        <dbReference type="ChEBI" id="CHEBI:15377"/>
        <dbReference type="ChEBI" id="CHEBI:57527"/>
        <dbReference type="ChEBI" id="CHEBI:57964"/>
        <dbReference type="EC" id="4.2.1.47"/>
    </reaction>
</comment>
<name>A0A5J9TN30_9POAL</name>
<dbReference type="PROSITE" id="PS50014">
    <property type="entry name" value="BROMODOMAIN_2"/>
    <property type="match status" value="1"/>
</dbReference>
<evidence type="ECO:0000256" key="9">
    <source>
        <dbReference type="ARBA" id="ARBA00059383"/>
    </source>
</evidence>
<dbReference type="SMART" id="SM00297">
    <property type="entry name" value="BROMO"/>
    <property type="match status" value="1"/>
</dbReference>
<dbReference type="Gene3D" id="3.90.25.10">
    <property type="entry name" value="UDP-galactose 4-epimerase, domain 1"/>
    <property type="match status" value="1"/>
</dbReference>
<evidence type="ECO:0000256" key="8">
    <source>
        <dbReference type="ARBA" id="ARBA00023239"/>
    </source>
</evidence>
<dbReference type="Gramene" id="TVU12754">
    <property type="protein sequence ID" value="TVU12754"/>
    <property type="gene ID" value="EJB05_46410"/>
</dbReference>
<evidence type="ECO:0000256" key="10">
    <source>
        <dbReference type="PROSITE-ProRule" id="PRU00035"/>
    </source>
</evidence>
<keyword evidence="6" id="KW-0521">NADP</keyword>
<comment type="cofactor">
    <cofactor evidence="2">
        <name>NADP(+)</name>
        <dbReference type="ChEBI" id="CHEBI:58349"/>
    </cofactor>
</comment>
<reference evidence="13 14" key="1">
    <citation type="journal article" date="2019" name="Sci. Rep.">
        <title>A high-quality genome of Eragrostis curvula grass provides insights into Poaceae evolution and supports new strategies to enhance forage quality.</title>
        <authorList>
            <person name="Carballo J."/>
            <person name="Santos B.A.C.M."/>
            <person name="Zappacosta D."/>
            <person name="Garbus I."/>
            <person name="Selva J.P."/>
            <person name="Gallo C.A."/>
            <person name="Diaz A."/>
            <person name="Albertini E."/>
            <person name="Caccamo M."/>
            <person name="Echenique V."/>
        </authorList>
    </citation>
    <scope>NUCLEOTIDE SEQUENCE [LARGE SCALE GENOMIC DNA]</scope>
    <source>
        <strain evidence="14">cv. Victoria</strain>
        <tissue evidence="13">Leaf</tissue>
    </source>
</reference>
<keyword evidence="8" id="KW-0456">Lyase</keyword>
<proteinExistence type="inferred from homology"/>
<dbReference type="HAMAP" id="MF_00955">
    <property type="entry name" value="GDP_Man_dehydratase"/>
    <property type="match status" value="1"/>
</dbReference>
<dbReference type="GO" id="GO:0008446">
    <property type="term" value="F:GDP-mannose 4,6-dehydratase activity"/>
    <property type="evidence" value="ECO:0007669"/>
    <property type="project" value="UniProtKB-EC"/>
</dbReference>
<dbReference type="Pfam" id="PF00439">
    <property type="entry name" value="Bromodomain"/>
    <property type="match status" value="1"/>
</dbReference>
<evidence type="ECO:0000256" key="5">
    <source>
        <dbReference type="ARBA" id="ARBA00011989"/>
    </source>
</evidence>
<evidence type="ECO:0000256" key="7">
    <source>
        <dbReference type="ARBA" id="ARBA00023117"/>
    </source>
</evidence>
<dbReference type="Gene3D" id="3.40.50.720">
    <property type="entry name" value="NAD(P)-binding Rossmann-like Domain"/>
    <property type="match status" value="1"/>
</dbReference>
<dbReference type="SUPFAM" id="SSF51735">
    <property type="entry name" value="NAD(P)-binding Rossmann-fold domains"/>
    <property type="match status" value="1"/>
</dbReference>
<gene>
    <name evidence="13" type="ORF">EJB05_46410</name>
</gene>
<evidence type="ECO:0000256" key="11">
    <source>
        <dbReference type="SAM" id="MobiDB-lite"/>
    </source>
</evidence>
<dbReference type="OrthoDB" id="10253554at2759"/>
<sequence length="623" mass="70659">MAHSNGAHPATTDGEAAAIPRSLEPARKVALITGITGQDGSYLTELLLSKGYEVHGLIRRSSNFNTQRLDHIYHDPHAVPSTPRPPMRLHYADLSDSSSLRRALDSILPDEVYNLAAQSHVAVSFEIPDYTADVTATGALRLLEAVRLSRKPIRYYQAGSSEMFGSTPPPQSEDTPFHPRSPYAAAKVAAHWYTVNYREAYGLFACNGVLFNHESPRRGENFVTRKITRAVGRIKVGLQTKVFLGNLTAARDWGFAGDYVEAMWLMLQQDQPGDYVVATEESHTVEEFLQAAFGYAGLDWKDHVVIDKKYFRPAEVDSLKGDSSKARRELKWKPKVGFQQLVEMMVDHDIELAKKEKVLVDAGYQLSGFELGPWYFFSQGKNKRGLICSLAKMGFMTSIKGKKRPPSKRRGIAIRRDRRASVAELAPHPRSTNSRIQDLDRRVNEVVDFYDGNKMPGSSGRLAGGRSRGRHSREMPDLMRQFGEIMREVTSDKLAWPFLKPVDVVDLNLPDYFEIISKPMDFSTIEKKMEGKDVFNNYKSVREIYSDVRLIFTNAMKYNDEQNEIHLMAKALLEKFEEKWLHFLPKVESEARKVHFAKVFTRSVRNKLRIRVPNVMLSISLIA</sequence>
<comment type="caution">
    <text evidence="13">The sequence shown here is derived from an EMBL/GenBank/DDBJ whole genome shotgun (WGS) entry which is preliminary data.</text>
</comment>
<dbReference type="PANTHER" id="PTHR43715">
    <property type="entry name" value="GDP-MANNOSE 4,6-DEHYDRATASE"/>
    <property type="match status" value="1"/>
</dbReference>
<dbReference type="AlphaFoldDB" id="A0A5J9TN30"/>
<dbReference type="FunFam" id="3.40.50.720:FF:000102">
    <property type="entry name" value="GDP-mannose 4,6-dehydratase"/>
    <property type="match status" value="1"/>
</dbReference>
<evidence type="ECO:0000259" key="12">
    <source>
        <dbReference type="PROSITE" id="PS50014"/>
    </source>
</evidence>
<dbReference type="InterPro" id="IPR036291">
    <property type="entry name" value="NAD(P)-bd_dom_sf"/>
</dbReference>
<dbReference type="PRINTS" id="PR00503">
    <property type="entry name" value="BROMODOMAIN"/>
</dbReference>
<protein>
    <recommendedName>
        <fullName evidence="5">GDP-mannose 4,6-dehydratase</fullName>
        <ecNumber evidence="5">4.2.1.47</ecNumber>
    </recommendedName>
</protein>
<dbReference type="InterPro" id="IPR006368">
    <property type="entry name" value="GDP_Man_deHydtase"/>
</dbReference>
<evidence type="ECO:0000313" key="14">
    <source>
        <dbReference type="Proteomes" id="UP000324897"/>
    </source>
</evidence>
<feature type="domain" description="Bromo" evidence="12">
    <location>
        <begin position="490"/>
        <end position="566"/>
    </location>
</feature>
<dbReference type="Pfam" id="PF16363">
    <property type="entry name" value="GDP_Man_Dehyd"/>
    <property type="match status" value="1"/>
</dbReference>
<comment type="pathway">
    <text evidence="3">Nucleotide-sugar biosynthesis; GDP-L-fucose biosynthesis via de novo pathway; GDP-L-fucose from GDP-alpha-D-mannose: step 1/2.</text>
</comment>
<dbReference type="Proteomes" id="UP000324897">
    <property type="component" value="Chromosome 3"/>
</dbReference>
<dbReference type="EC" id="4.2.1.47" evidence="5"/>
<evidence type="ECO:0000256" key="6">
    <source>
        <dbReference type="ARBA" id="ARBA00022857"/>
    </source>
</evidence>
<evidence type="ECO:0000256" key="1">
    <source>
        <dbReference type="ARBA" id="ARBA00000188"/>
    </source>
</evidence>
<evidence type="ECO:0000256" key="3">
    <source>
        <dbReference type="ARBA" id="ARBA00004912"/>
    </source>
</evidence>
<keyword evidence="14" id="KW-1185">Reference proteome</keyword>
<comment type="similarity">
    <text evidence="4">Belongs to the NAD(P)-dependent epimerase/dehydratase family. GDP-mannose 4,6-dehydratase subfamily.</text>
</comment>
<dbReference type="InterPro" id="IPR016040">
    <property type="entry name" value="NAD(P)-bd_dom"/>
</dbReference>
<feature type="non-terminal residue" evidence="13">
    <location>
        <position position="1"/>
    </location>
</feature>
<keyword evidence="7 10" id="KW-0103">Bromodomain</keyword>
<feature type="region of interest" description="Disordered" evidence="11">
    <location>
        <begin position="1"/>
        <end position="20"/>
    </location>
</feature>
<accession>A0A5J9TN30</accession>
<evidence type="ECO:0000313" key="13">
    <source>
        <dbReference type="EMBL" id="TVU12754.1"/>
    </source>
</evidence>
<evidence type="ECO:0000256" key="2">
    <source>
        <dbReference type="ARBA" id="ARBA00001937"/>
    </source>
</evidence>
<evidence type="ECO:0000256" key="4">
    <source>
        <dbReference type="ARBA" id="ARBA00009263"/>
    </source>
</evidence>
<dbReference type="EMBL" id="RWGY01000039">
    <property type="protein sequence ID" value="TVU12754.1"/>
    <property type="molecule type" value="Genomic_DNA"/>
</dbReference>
<organism evidence="13 14">
    <name type="scientific">Eragrostis curvula</name>
    <name type="common">weeping love grass</name>
    <dbReference type="NCBI Taxonomy" id="38414"/>
    <lineage>
        <taxon>Eukaryota</taxon>
        <taxon>Viridiplantae</taxon>
        <taxon>Streptophyta</taxon>
        <taxon>Embryophyta</taxon>
        <taxon>Tracheophyta</taxon>
        <taxon>Spermatophyta</taxon>
        <taxon>Magnoliopsida</taxon>
        <taxon>Liliopsida</taxon>
        <taxon>Poales</taxon>
        <taxon>Poaceae</taxon>
        <taxon>PACMAD clade</taxon>
        <taxon>Chloridoideae</taxon>
        <taxon>Eragrostideae</taxon>
        <taxon>Eragrostidinae</taxon>
        <taxon>Eragrostis</taxon>
    </lineage>
</organism>
<dbReference type="Gene3D" id="1.20.920.10">
    <property type="entry name" value="Bromodomain-like"/>
    <property type="match status" value="1"/>
</dbReference>
<dbReference type="PANTHER" id="PTHR43715:SF1">
    <property type="entry name" value="GDP-MANNOSE 4,6 DEHYDRATASE"/>
    <property type="match status" value="1"/>
</dbReference>
<dbReference type="NCBIfam" id="TIGR01472">
    <property type="entry name" value="gmd"/>
    <property type="match status" value="1"/>
</dbReference>
<dbReference type="InterPro" id="IPR036427">
    <property type="entry name" value="Bromodomain-like_sf"/>
</dbReference>
<dbReference type="InterPro" id="IPR001487">
    <property type="entry name" value="Bromodomain"/>
</dbReference>
<dbReference type="GO" id="GO:0042351">
    <property type="term" value="P:'de novo' GDP-L-fucose biosynthetic process"/>
    <property type="evidence" value="ECO:0007669"/>
    <property type="project" value="TreeGrafter"/>
</dbReference>